<dbReference type="STRING" id="1069081.SAMN05660197_1433"/>
<dbReference type="Proteomes" id="UP000192602">
    <property type="component" value="Unassembled WGS sequence"/>
</dbReference>
<reference evidence="5" key="1">
    <citation type="submission" date="2017-04" db="EMBL/GenBank/DDBJ databases">
        <authorList>
            <person name="Varghese N."/>
            <person name="Submissions S."/>
        </authorList>
    </citation>
    <scope>NUCLEOTIDE SEQUENCE [LARGE SCALE GENOMIC DNA]</scope>
    <source>
        <strain evidence="5">DSM 16512</strain>
    </source>
</reference>
<keyword evidence="5" id="KW-1185">Reference proteome</keyword>
<keyword evidence="2" id="KW-0456">Lyase</keyword>
<dbReference type="OrthoDB" id="9798978at2"/>
<proteinExistence type="inferred from homology"/>
<dbReference type="NCBIfam" id="NF005310">
    <property type="entry name" value="PRK06842.1"/>
    <property type="match status" value="1"/>
</dbReference>
<evidence type="ECO:0000259" key="3">
    <source>
        <dbReference type="Pfam" id="PF05683"/>
    </source>
</evidence>
<gene>
    <name evidence="4" type="ORF">SAMN05660197_1433</name>
</gene>
<dbReference type="GO" id="GO:0016836">
    <property type="term" value="F:hydro-lyase activity"/>
    <property type="evidence" value="ECO:0007669"/>
    <property type="project" value="InterPro"/>
</dbReference>
<name>A0A1W1WTH4_9BACT</name>
<sequence length="184" mass="20090">MAEYKLQTPLSDADVEKLKAGDIVYLTGTIYTARDAAHKRLVDLIFEGKELPFDLHGAVIYYVGPTPPKPGEVIGSAGPTTSYRMDSYAPILIEHGLKGMIGKGKRNDAVKEACKKYKAVYFGAVGGAGALLAKRIKDAEVIAYPELGPEAVRRIVVEDFPVVVVNDTYGNDLYEEGRKQWAKV</sequence>
<dbReference type="SUPFAM" id="SSF117457">
    <property type="entry name" value="FumA C-terminal domain-like"/>
    <property type="match status" value="1"/>
</dbReference>
<evidence type="ECO:0000256" key="2">
    <source>
        <dbReference type="ARBA" id="ARBA00023239"/>
    </source>
</evidence>
<evidence type="ECO:0000313" key="5">
    <source>
        <dbReference type="Proteomes" id="UP000192602"/>
    </source>
</evidence>
<dbReference type="RefSeq" id="WP_084275830.1">
    <property type="nucleotide sequence ID" value="NZ_AP026671.1"/>
</dbReference>
<protein>
    <submittedName>
        <fullName evidence="4">Fumarate hydratase subunit beta</fullName>
    </submittedName>
</protein>
<dbReference type="InterPro" id="IPR036660">
    <property type="entry name" value="Fe-S_hydroAse_TtdB_cat_sf"/>
</dbReference>
<feature type="domain" description="Fe-S hydro-lyase tartrate dehydratase beta-type catalytic" evidence="3">
    <location>
        <begin position="5"/>
        <end position="176"/>
    </location>
</feature>
<dbReference type="Gene3D" id="3.20.130.10">
    <property type="entry name" value="Fe-S hydro-lyase, tartrate dehydratase beta-type, catalytic domain"/>
    <property type="match status" value="1"/>
</dbReference>
<evidence type="ECO:0000313" key="4">
    <source>
        <dbReference type="EMBL" id="SMC09614.1"/>
    </source>
</evidence>
<dbReference type="InterPro" id="IPR004647">
    <property type="entry name" value="Fe-S_hydro-lyase_TtdB-typ_cat"/>
</dbReference>
<dbReference type="Pfam" id="PF05683">
    <property type="entry name" value="Fumerase_C"/>
    <property type="match status" value="1"/>
</dbReference>
<dbReference type="PANTHER" id="PTHR43351">
    <property type="entry name" value="L(+)-TARTRATE DEHYDRATASE SUBUNIT BETA"/>
    <property type="match status" value="1"/>
</dbReference>
<dbReference type="NCBIfam" id="TIGR00723">
    <property type="entry name" value="ttdB_fumA_fumB"/>
    <property type="match status" value="1"/>
</dbReference>
<accession>A0A1W1WTH4</accession>
<dbReference type="AlphaFoldDB" id="A0A1W1WTH4"/>
<dbReference type="EMBL" id="FWWZ01000001">
    <property type="protein sequence ID" value="SMC09614.1"/>
    <property type="molecule type" value="Genomic_DNA"/>
</dbReference>
<evidence type="ECO:0000256" key="1">
    <source>
        <dbReference type="ARBA" id="ARBA00008876"/>
    </source>
</evidence>
<dbReference type="PANTHER" id="PTHR43351:SF2">
    <property type="entry name" value="L(+)-TARTRATE DEHYDRATASE SUBUNIT BETA-RELATED"/>
    <property type="match status" value="1"/>
</dbReference>
<organism evidence="4 5">
    <name type="scientific">Nitratiruptor tergarcus DSM 16512</name>
    <dbReference type="NCBI Taxonomy" id="1069081"/>
    <lineage>
        <taxon>Bacteria</taxon>
        <taxon>Pseudomonadati</taxon>
        <taxon>Campylobacterota</taxon>
        <taxon>Epsilonproteobacteria</taxon>
        <taxon>Nautiliales</taxon>
        <taxon>Nitratiruptoraceae</taxon>
        <taxon>Nitratiruptor</taxon>
    </lineage>
</organism>
<comment type="similarity">
    <text evidence="1">Belongs to the class-I fumarase family.</text>
</comment>